<dbReference type="Pfam" id="PF00005">
    <property type="entry name" value="ABC_tran"/>
    <property type="match status" value="1"/>
</dbReference>
<dbReference type="InterPro" id="IPR003439">
    <property type="entry name" value="ABC_transporter-like_ATP-bd"/>
</dbReference>
<dbReference type="Proteomes" id="UP000304912">
    <property type="component" value="Chromosome"/>
</dbReference>
<dbReference type="SUPFAM" id="SSF52540">
    <property type="entry name" value="P-loop containing nucleoside triphosphate hydrolases"/>
    <property type="match status" value="1"/>
</dbReference>
<evidence type="ECO:0000259" key="4">
    <source>
        <dbReference type="PROSITE" id="PS50893"/>
    </source>
</evidence>
<dbReference type="InterPro" id="IPR003593">
    <property type="entry name" value="AAA+_ATPase"/>
</dbReference>
<keyword evidence="1" id="KW-0813">Transport</keyword>
<dbReference type="InterPro" id="IPR017911">
    <property type="entry name" value="MacB-like_ATP-bd"/>
</dbReference>
<dbReference type="InterPro" id="IPR017871">
    <property type="entry name" value="ABC_transporter-like_CS"/>
</dbReference>
<keyword evidence="6" id="KW-1185">Reference proteome</keyword>
<dbReference type="OrthoDB" id="9801477at2"/>
<keyword evidence="3 5" id="KW-0067">ATP-binding</keyword>
<dbReference type="GO" id="GO:0022857">
    <property type="term" value="F:transmembrane transporter activity"/>
    <property type="evidence" value="ECO:0007669"/>
    <property type="project" value="TreeGrafter"/>
</dbReference>
<dbReference type="GO" id="GO:0005886">
    <property type="term" value="C:plasma membrane"/>
    <property type="evidence" value="ECO:0007669"/>
    <property type="project" value="TreeGrafter"/>
</dbReference>
<gene>
    <name evidence="5" type="ORF">FBQ74_04885</name>
</gene>
<evidence type="ECO:0000256" key="2">
    <source>
        <dbReference type="ARBA" id="ARBA00022741"/>
    </source>
</evidence>
<dbReference type="KEGG" id="salk:FBQ74_04885"/>
<dbReference type="Gene3D" id="3.40.50.300">
    <property type="entry name" value="P-loop containing nucleotide triphosphate hydrolases"/>
    <property type="match status" value="1"/>
</dbReference>
<dbReference type="PANTHER" id="PTHR24220">
    <property type="entry name" value="IMPORT ATP-BINDING PROTEIN"/>
    <property type="match status" value="1"/>
</dbReference>
<organism evidence="5 6">
    <name type="scientific">Salinimonas iocasae</name>
    <dbReference type="NCBI Taxonomy" id="2572577"/>
    <lineage>
        <taxon>Bacteria</taxon>
        <taxon>Pseudomonadati</taxon>
        <taxon>Pseudomonadota</taxon>
        <taxon>Gammaproteobacteria</taxon>
        <taxon>Alteromonadales</taxon>
        <taxon>Alteromonadaceae</taxon>
        <taxon>Alteromonas/Salinimonas group</taxon>
        <taxon>Salinimonas</taxon>
    </lineage>
</organism>
<evidence type="ECO:0000256" key="3">
    <source>
        <dbReference type="ARBA" id="ARBA00022840"/>
    </source>
</evidence>
<dbReference type="PROSITE" id="PS50893">
    <property type="entry name" value="ABC_TRANSPORTER_2"/>
    <property type="match status" value="1"/>
</dbReference>
<proteinExistence type="predicted"/>
<accession>A0A5B7YBG1</accession>
<dbReference type="InterPro" id="IPR027417">
    <property type="entry name" value="P-loop_NTPase"/>
</dbReference>
<dbReference type="EMBL" id="CP039852">
    <property type="protein sequence ID" value="QCZ92858.1"/>
    <property type="molecule type" value="Genomic_DNA"/>
</dbReference>
<evidence type="ECO:0000313" key="5">
    <source>
        <dbReference type="EMBL" id="QCZ92858.1"/>
    </source>
</evidence>
<dbReference type="CDD" id="cd03255">
    <property type="entry name" value="ABC_MJ0796_LolCDE_FtsE"/>
    <property type="match status" value="1"/>
</dbReference>
<dbReference type="SMART" id="SM00382">
    <property type="entry name" value="AAA"/>
    <property type="match status" value="1"/>
</dbReference>
<dbReference type="PANTHER" id="PTHR24220:SF659">
    <property type="entry name" value="TRANSPORTER, PUTATIVE-RELATED"/>
    <property type="match status" value="1"/>
</dbReference>
<dbReference type="PROSITE" id="PS00211">
    <property type="entry name" value="ABC_TRANSPORTER_1"/>
    <property type="match status" value="1"/>
</dbReference>
<dbReference type="GO" id="GO:0016887">
    <property type="term" value="F:ATP hydrolysis activity"/>
    <property type="evidence" value="ECO:0007669"/>
    <property type="project" value="InterPro"/>
</dbReference>
<evidence type="ECO:0000313" key="6">
    <source>
        <dbReference type="Proteomes" id="UP000304912"/>
    </source>
</evidence>
<dbReference type="InterPro" id="IPR015854">
    <property type="entry name" value="ABC_transpr_LolD-like"/>
</dbReference>
<dbReference type="RefSeq" id="WP_139755607.1">
    <property type="nucleotide sequence ID" value="NZ_CP039852.1"/>
</dbReference>
<dbReference type="GO" id="GO:0005524">
    <property type="term" value="F:ATP binding"/>
    <property type="evidence" value="ECO:0007669"/>
    <property type="project" value="UniProtKB-KW"/>
</dbReference>
<feature type="domain" description="ABC transporter" evidence="4">
    <location>
        <begin position="2"/>
        <end position="219"/>
    </location>
</feature>
<keyword evidence="2" id="KW-0547">Nucleotide-binding</keyword>
<sequence length="219" mass="23688">MININAISKRYSNTDAPVLSKLSLTVADGESVSIRGASGSGKSTLLSLIAGFESPDSGSITIGSQTLPFSSEKNADRFRRQALGVIFQSYNLIECLNVWDNIAFTSRLKGNSDDEYQLHIMGLLGITHLKNKPAHQLSGGEQQRVAISRALVHKPTLVLADEPTGNLDEATSDKVSAALYDTCQSLKTTLVVVTHSDDVARMAGQQRWLRHGQLHSEPA</sequence>
<dbReference type="AlphaFoldDB" id="A0A5B7YBG1"/>
<evidence type="ECO:0000256" key="1">
    <source>
        <dbReference type="ARBA" id="ARBA00022448"/>
    </source>
</evidence>
<reference evidence="5 6" key="1">
    <citation type="submission" date="2019-04" db="EMBL/GenBank/DDBJ databases">
        <title>Salinimonas iocasae sp. nov., a halophilic bacterium isolated from the outer tube casing of tubeworms in Okinawa Trough.</title>
        <authorList>
            <person name="Zhang H."/>
            <person name="Wang H."/>
            <person name="Li C."/>
        </authorList>
    </citation>
    <scope>NUCLEOTIDE SEQUENCE [LARGE SCALE GENOMIC DNA]</scope>
    <source>
        <strain evidence="5 6">KX18D6</strain>
    </source>
</reference>
<protein>
    <submittedName>
        <fullName evidence="5">ABC transporter ATP-binding protein</fullName>
    </submittedName>
</protein>
<name>A0A5B7YBG1_9ALTE</name>